<proteinExistence type="predicted"/>
<evidence type="ECO:0000313" key="8">
    <source>
        <dbReference type="EMBL" id="MBS7824343.1"/>
    </source>
</evidence>
<gene>
    <name evidence="8" type="ORF">J7561_03885</name>
</gene>
<reference evidence="8" key="1">
    <citation type="submission" date="2021-03" db="EMBL/GenBank/DDBJ databases">
        <title>Identification and antibiotic profiling of Wohlfahrtiimonas chitiniclastica, an underestimated human pathogen.</title>
        <authorList>
            <person name="Kopf A."/>
            <person name="Bunk B."/>
            <person name="Coldewey S."/>
            <person name="Gunzer F."/>
            <person name="Riedel T."/>
            <person name="Schroettner P."/>
        </authorList>
    </citation>
    <scope>NUCLEOTIDE SEQUENCE</scope>
    <source>
        <strain evidence="8">DSM 100917</strain>
    </source>
</reference>
<dbReference type="AlphaFoldDB" id="A0AB35C1P2"/>
<feature type="transmembrane region" description="Helical" evidence="7">
    <location>
        <begin position="365"/>
        <end position="392"/>
    </location>
</feature>
<accession>A0AB35C1P2</accession>
<keyword evidence="4 7" id="KW-0812">Transmembrane</keyword>
<evidence type="ECO:0000256" key="5">
    <source>
        <dbReference type="ARBA" id="ARBA00022989"/>
    </source>
</evidence>
<dbReference type="Pfam" id="PF13520">
    <property type="entry name" value="AA_permease_2"/>
    <property type="match status" value="1"/>
</dbReference>
<feature type="transmembrane region" description="Helical" evidence="7">
    <location>
        <begin position="204"/>
        <end position="225"/>
    </location>
</feature>
<feature type="transmembrane region" description="Helical" evidence="7">
    <location>
        <begin position="413"/>
        <end position="436"/>
    </location>
</feature>
<evidence type="ECO:0000256" key="7">
    <source>
        <dbReference type="SAM" id="Phobius"/>
    </source>
</evidence>
<evidence type="ECO:0000256" key="1">
    <source>
        <dbReference type="ARBA" id="ARBA00004651"/>
    </source>
</evidence>
<sequence length="498" mass="54252">MVTQSKSNTIGLLTFIGMTCALVASVRNIPDLAATGWNMFLFMGIATFAFALPITLISGEFAGMKPEAGGPELWVTDSLNERCGFITSWLLWVQMFPGMVMVGSALAPLLAIAIGDNSLSESNIFTLACILIVYWAISILNIFFDMAKIGGKVGAWFGVYIPVIILLILGIAATFKTGVQVNNYLGEFSASKLFPDSFSTTGTLQYLAAICFIFSGIEMSSVYITRLNNPIKTYIKGIFIALIFMLLFNLINAFFVANSVSFGKIELNNIAQAPVIWIHVLGLPSWLANVFAACVFIGVVVQLSAWASGPSKTIQASARRGLYPPSLGFWRENKYGVSRSIILTQAVIISIFALVYLLIPAVNSAFLLLVTSTSVIYCVVYVLMAIGILRMRYTAADAARPFRIGGSKNKSNFWIWFVVVVLLLTIAISVILTLVTFSAVDALIVIIITAVMVLIPLYVHHIRKPIWKTQVEAQLTALNQQHLLPTPKPGATLSKTQA</sequence>
<feature type="transmembrane region" description="Helical" evidence="7">
    <location>
        <begin position="12"/>
        <end position="30"/>
    </location>
</feature>
<dbReference type="GO" id="GO:0005886">
    <property type="term" value="C:plasma membrane"/>
    <property type="evidence" value="ECO:0007669"/>
    <property type="project" value="UniProtKB-SubCell"/>
</dbReference>
<dbReference type="InterPro" id="IPR050367">
    <property type="entry name" value="APC_superfamily"/>
</dbReference>
<keyword evidence="2" id="KW-0813">Transport</keyword>
<feature type="transmembrane region" description="Helical" evidence="7">
    <location>
        <begin position="442"/>
        <end position="459"/>
    </location>
</feature>
<evidence type="ECO:0000256" key="3">
    <source>
        <dbReference type="ARBA" id="ARBA00022475"/>
    </source>
</evidence>
<feature type="transmembrane region" description="Helical" evidence="7">
    <location>
        <begin position="341"/>
        <end position="359"/>
    </location>
</feature>
<feature type="transmembrane region" description="Helical" evidence="7">
    <location>
        <begin position="156"/>
        <end position="175"/>
    </location>
</feature>
<evidence type="ECO:0000256" key="2">
    <source>
        <dbReference type="ARBA" id="ARBA00022448"/>
    </source>
</evidence>
<feature type="transmembrane region" description="Helical" evidence="7">
    <location>
        <begin position="89"/>
        <end position="112"/>
    </location>
</feature>
<dbReference type="Proteomes" id="UP000680020">
    <property type="component" value="Unassembled WGS sequence"/>
</dbReference>
<dbReference type="EMBL" id="JAGIBU010000002">
    <property type="protein sequence ID" value="MBS7824343.1"/>
    <property type="molecule type" value="Genomic_DNA"/>
</dbReference>
<comment type="subcellular location">
    <subcellularLocation>
        <location evidence="1">Cell membrane</location>
        <topology evidence="1">Multi-pass membrane protein</topology>
    </subcellularLocation>
</comment>
<keyword evidence="3" id="KW-1003">Cell membrane</keyword>
<dbReference type="Gene3D" id="1.20.1740.10">
    <property type="entry name" value="Amino acid/polyamine transporter I"/>
    <property type="match status" value="1"/>
</dbReference>
<feature type="transmembrane region" description="Helical" evidence="7">
    <location>
        <begin position="124"/>
        <end position="144"/>
    </location>
</feature>
<comment type="caution">
    <text evidence="8">The sequence shown here is derived from an EMBL/GenBank/DDBJ whole genome shotgun (WGS) entry which is preliminary data.</text>
</comment>
<evidence type="ECO:0000313" key="9">
    <source>
        <dbReference type="Proteomes" id="UP000680020"/>
    </source>
</evidence>
<feature type="transmembrane region" description="Helical" evidence="7">
    <location>
        <begin position="237"/>
        <end position="256"/>
    </location>
</feature>
<organism evidence="8 9">
    <name type="scientific">Wohlfahrtiimonas chitiniclastica</name>
    <dbReference type="NCBI Taxonomy" id="400946"/>
    <lineage>
        <taxon>Bacteria</taxon>
        <taxon>Pseudomonadati</taxon>
        <taxon>Pseudomonadota</taxon>
        <taxon>Gammaproteobacteria</taxon>
        <taxon>Cardiobacteriales</taxon>
        <taxon>Ignatzschineriaceae</taxon>
        <taxon>Wohlfahrtiimonas</taxon>
    </lineage>
</organism>
<dbReference type="PIRSF" id="PIRSF006060">
    <property type="entry name" value="AA_transporter"/>
    <property type="match status" value="1"/>
</dbReference>
<feature type="transmembrane region" description="Helical" evidence="7">
    <location>
        <begin position="36"/>
        <end position="57"/>
    </location>
</feature>
<name>A0AB35C1P2_9GAMM</name>
<evidence type="ECO:0000256" key="4">
    <source>
        <dbReference type="ARBA" id="ARBA00022692"/>
    </source>
</evidence>
<dbReference type="PANTHER" id="PTHR42770:SF15">
    <property type="entry name" value="GLUTAMATE_GAMMA-AMINOBUTYRATE ANTIPORTER-RELATED"/>
    <property type="match status" value="1"/>
</dbReference>
<evidence type="ECO:0000256" key="6">
    <source>
        <dbReference type="ARBA" id="ARBA00023136"/>
    </source>
</evidence>
<dbReference type="GO" id="GO:0022857">
    <property type="term" value="F:transmembrane transporter activity"/>
    <property type="evidence" value="ECO:0007669"/>
    <property type="project" value="InterPro"/>
</dbReference>
<dbReference type="InterPro" id="IPR002293">
    <property type="entry name" value="AA/rel_permease1"/>
</dbReference>
<dbReference type="PANTHER" id="PTHR42770">
    <property type="entry name" value="AMINO ACID TRANSPORTER-RELATED"/>
    <property type="match status" value="1"/>
</dbReference>
<feature type="transmembrane region" description="Helical" evidence="7">
    <location>
        <begin position="276"/>
        <end position="301"/>
    </location>
</feature>
<keyword evidence="6 7" id="KW-0472">Membrane</keyword>
<keyword evidence="5 7" id="KW-1133">Transmembrane helix</keyword>
<protein>
    <submittedName>
        <fullName evidence="8">Amino acid permease</fullName>
    </submittedName>
</protein>